<keyword evidence="2" id="KW-1185">Reference proteome</keyword>
<name>A0ABZ1TNK4_STRVG</name>
<dbReference type="RefSeq" id="WP_328965589.1">
    <property type="nucleotide sequence ID" value="NZ_CP108090.1"/>
</dbReference>
<proteinExistence type="predicted"/>
<reference evidence="1" key="1">
    <citation type="submission" date="2022-10" db="EMBL/GenBank/DDBJ databases">
        <title>The complete genomes of actinobacterial strains from the NBC collection.</title>
        <authorList>
            <person name="Joergensen T.S."/>
            <person name="Alvarez Arevalo M."/>
            <person name="Sterndorff E.B."/>
            <person name="Faurdal D."/>
            <person name="Vuksanovic O."/>
            <person name="Mourched A.-S."/>
            <person name="Charusanti P."/>
            <person name="Shaw S."/>
            <person name="Blin K."/>
            <person name="Weber T."/>
        </authorList>
    </citation>
    <scope>NUCLEOTIDE SEQUENCE</scope>
    <source>
        <strain evidence="1">NBC_00248</strain>
    </source>
</reference>
<organism evidence="1 2">
    <name type="scientific">Streptomyces virginiae</name>
    <name type="common">Streptomyces cinnamonensis</name>
    <dbReference type="NCBI Taxonomy" id="1961"/>
    <lineage>
        <taxon>Bacteria</taxon>
        <taxon>Bacillati</taxon>
        <taxon>Actinomycetota</taxon>
        <taxon>Actinomycetes</taxon>
        <taxon>Kitasatosporales</taxon>
        <taxon>Streptomycetaceae</taxon>
        <taxon>Streptomyces</taxon>
    </lineage>
</organism>
<dbReference type="Proteomes" id="UP001432039">
    <property type="component" value="Chromosome"/>
</dbReference>
<evidence type="ECO:0000313" key="1">
    <source>
        <dbReference type="EMBL" id="WUQ17369.1"/>
    </source>
</evidence>
<protein>
    <submittedName>
        <fullName evidence="1">Uncharacterized protein</fullName>
    </submittedName>
</protein>
<evidence type="ECO:0000313" key="2">
    <source>
        <dbReference type="Proteomes" id="UP001432039"/>
    </source>
</evidence>
<sequence>MPVADRITEYEARVGAPVPDAVRQHFTGARLALTARAKPRRLRRYDVLLAQALADILGSGCATRWWLRSPNIASH</sequence>
<gene>
    <name evidence="1" type="ORF">OG517_41660</name>
</gene>
<accession>A0ABZ1TNK4</accession>
<dbReference type="EMBL" id="CP108090">
    <property type="protein sequence ID" value="WUQ17369.1"/>
    <property type="molecule type" value="Genomic_DNA"/>
</dbReference>